<dbReference type="AlphaFoldDB" id="A0AAU7B1L6"/>
<proteinExistence type="predicted"/>
<dbReference type="EMBL" id="CP114014">
    <property type="protein sequence ID" value="XAY07813.1"/>
    <property type="molecule type" value="Genomic_DNA"/>
</dbReference>
<accession>A0AAU7B1L6</accession>
<protein>
    <submittedName>
        <fullName evidence="1">Uncharacterized protein</fullName>
    </submittedName>
</protein>
<dbReference type="Pfam" id="PF22558">
    <property type="entry name" value="REase-ARP"/>
    <property type="match status" value="1"/>
</dbReference>
<dbReference type="InterPro" id="IPR054333">
    <property type="entry name" value="REase-ARP-assoc"/>
</dbReference>
<name>A0AAU7B1L6_9ACTN</name>
<dbReference type="RefSeq" id="WP_354699003.1">
    <property type="nucleotide sequence ID" value="NZ_CP114014.1"/>
</dbReference>
<sequence>MPTALQRRARTALSARMASLLPPDALHADGEHAVDLADALVPTLTAADVAWVHGELARGAKGELRPTRAGAVPAHAAWSSTALVAGAFASWRTDPGALRVAGLGGFTDVRLEERLLIPHGGGTPNLDVALPGPGTFTGVEAKLTEHLAPQPARAWAKAYRRPAMASELRDGWAAVFAALLEGRWTPRFLNAAQLVKHALSLQAAAADGTATQLVLLYWEPTDGDDLPEVVTHREEVAELLDRLGDDGAPRLHARTYAQLLDDWEPLRPQHVAALRQRTEVAAGPAAP</sequence>
<dbReference type="KEGG" id="parq:DSM112329_04704"/>
<organism evidence="1">
    <name type="scientific">Paraconexibacter sp. AEG42_29</name>
    <dbReference type="NCBI Taxonomy" id="2997339"/>
    <lineage>
        <taxon>Bacteria</taxon>
        <taxon>Bacillati</taxon>
        <taxon>Actinomycetota</taxon>
        <taxon>Thermoleophilia</taxon>
        <taxon>Solirubrobacterales</taxon>
        <taxon>Paraconexibacteraceae</taxon>
        <taxon>Paraconexibacter</taxon>
    </lineage>
</organism>
<evidence type="ECO:0000313" key="1">
    <source>
        <dbReference type="EMBL" id="XAY07813.1"/>
    </source>
</evidence>
<reference evidence="1" key="1">
    <citation type="submission" date="2022-12" db="EMBL/GenBank/DDBJ databases">
        <title>Paraconexibacter alkalitolerans sp. nov. and Baekduia alba sp. nov., isolated from soil and emended description of the genera Paraconexibacter (Chun et al., 2020) and Baekduia (An et al., 2020).</title>
        <authorList>
            <person name="Vieira S."/>
            <person name="Huber K.J."/>
            <person name="Geppert A."/>
            <person name="Wolf J."/>
            <person name="Neumann-Schaal M."/>
            <person name="Muesken M."/>
            <person name="Overmann J."/>
        </authorList>
    </citation>
    <scope>NUCLEOTIDE SEQUENCE</scope>
    <source>
        <strain evidence="1">AEG42_29</strain>
    </source>
</reference>
<gene>
    <name evidence="1" type="ORF">DSM112329_04704</name>
</gene>